<name>A0A2Z4XZK0_9GAMM</name>
<dbReference type="InterPro" id="IPR000073">
    <property type="entry name" value="AB_hydrolase_1"/>
</dbReference>
<sequence>MKKIVSILLYLLTINAFSLELQSKEVSTNHTDIHYYQTTPDKAKQDLIMLTGIGTTANFWPRDFILFLSEKYNLYILDYRGINTSQPLKNIDFTIKDLARDTNDFIKIKKLKNVSLLGWSMGGSVALQSVFDDKKLFKSLLLISPALPEENYKEPKKLQEKPNFRISEDIYNYVFTNNIYSYRPKQLKGEIKRFIDPTIDKLFPGSKIYATQKIALKNWMENKENVYNFKRITTPTTIFLAKNDVILDYNLNQDTINELKDKSTLNVIYFTNSGHAIDWEYPQKLANLINNLY</sequence>
<dbReference type="Gene3D" id="3.40.50.1820">
    <property type="entry name" value="alpha/beta hydrolase"/>
    <property type="match status" value="1"/>
</dbReference>
<feature type="domain" description="AB hydrolase-1" evidence="1">
    <location>
        <begin position="47"/>
        <end position="154"/>
    </location>
</feature>
<dbReference type="Proteomes" id="UP000251120">
    <property type="component" value="Chromosome"/>
</dbReference>
<dbReference type="Pfam" id="PF00561">
    <property type="entry name" value="Abhydrolase_1"/>
    <property type="match status" value="1"/>
</dbReference>
<dbReference type="EMBL" id="CP043424">
    <property type="protein sequence ID" value="QIW12443.1"/>
    <property type="molecule type" value="Genomic_DNA"/>
</dbReference>
<gene>
    <name evidence="2" type="ORF">CDH04_07185</name>
    <name evidence="3" type="ORF">FZC43_07190</name>
</gene>
<keyword evidence="3" id="KW-0378">Hydrolase</keyword>
<proteinExistence type="predicted"/>
<dbReference type="GO" id="GO:0016020">
    <property type="term" value="C:membrane"/>
    <property type="evidence" value="ECO:0007669"/>
    <property type="project" value="TreeGrafter"/>
</dbReference>
<accession>A0A2Z4XZK0</accession>
<dbReference type="GO" id="GO:0046464">
    <property type="term" value="P:acylglycerol catabolic process"/>
    <property type="evidence" value="ECO:0007669"/>
    <property type="project" value="TreeGrafter"/>
</dbReference>
<reference evidence="3 5" key="2">
    <citation type="submission" date="2019-08" db="EMBL/GenBank/DDBJ databases">
        <title>Complete genome sequences of Francisella adeliensis (FSC1325 and FSC1326).</title>
        <authorList>
            <person name="Ohrman C."/>
            <person name="Uneklint I."/>
            <person name="Vallesi A."/>
            <person name="Karlsson L."/>
            <person name="Sjodin A."/>
        </authorList>
    </citation>
    <scope>NUCLEOTIDE SEQUENCE [LARGE SCALE GENOMIC DNA]</scope>
    <source>
        <strain evidence="3 5">FSC1325</strain>
    </source>
</reference>
<dbReference type="InterPro" id="IPR029058">
    <property type="entry name" value="AB_hydrolase_fold"/>
</dbReference>
<evidence type="ECO:0000313" key="4">
    <source>
        <dbReference type="Proteomes" id="UP000251120"/>
    </source>
</evidence>
<dbReference type="SUPFAM" id="SSF53474">
    <property type="entry name" value="alpha/beta-Hydrolases"/>
    <property type="match status" value="1"/>
</dbReference>
<keyword evidence="5" id="KW-1185">Reference proteome</keyword>
<dbReference type="AlphaFoldDB" id="A0A2Z4XZK0"/>
<dbReference type="OrthoDB" id="7057597at2"/>
<evidence type="ECO:0000313" key="3">
    <source>
        <dbReference type="EMBL" id="QIW12443.1"/>
    </source>
</evidence>
<dbReference type="PANTHER" id="PTHR43798:SF5">
    <property type="entry name" value="MONOACYLGLYCEROL LIPASE ABHD6"/>
    <property type="match status" value="1"/>
</dbReference>
<reference evidence="2 4" key="1">
    <citation type="submission" date="2017-06" db="EMBL/GenBank/DDBJ databases">
        <title>Complete genome of Francisella adeliensis.</title>
        <authorList>
            <person name="Vallesi A."/>
            <person name="Sjodin A."/>
        </authorList>
    </citation>
    <scope>NUCLEOTIDE SEQUENCE [LARGE SCALE GENOMIC DNA]</scope>
    <source>
        <strain evidence="2 4">FDC440</strain>
    </source>
</reference>
<organism evidence="2 4">
    <name type="scientific">Francisella adeliensis</name>
    <dbReference type="NCBI Taxonomy" id="2007306"/>
    <lineage>
        <taxon>Bacteria</taxon>
        <taxon>Pseudomonadati</taxon>
        <taxon>Pseudomonadota</taxon>
        <taxon>Gammaproteobacteria</taxon>
        <taxon>Thiotrichales</taxon>
        <taxon>Francisellaceae</taxon>
        <taxon>Francisella</taxon>
    </lineage>
</organism>
<evidence type="ECO:0000313" key="5">
    <source>
        <dbReference type="Proteomes" id="UP000681131"/>
    </source>
</evidence>
<dbReference type="Proteomes" id="UP000681131">
    <property type="component" value="Chromosome"/>
</dbReference>
<dbReference type="KEGG" id="fad:CDH04_07185"/>
<dbReference type="GO" id="GO:0047372">
    <property type="term" value="F:monoacylglycerol lipase activity"/>
    <property type="evidence" value="ECO:0007669"/>
    <property type="project" value="TreeGrafter"/>
</dbReference>
<dbReference type="PANTHER" id="PTHR43798">
    <property type="entry name" value="MONOACYLGLYCEROL LIPASE"/>
    <property type="match status" value="1"/>
</dbReference>
<evidence type="ECO:0000259" key="1">
    <source>
        <dbReference type="Pfam" id="PF00561"/>
    </source>
</evidence>
<evidence type="ECO:0000313" key="2">
    <source>
        <dbReference type="EMBL" id="AXA34199.1"/>
    </source>
</evidence>
<dbReference type="InterPro" id="IPR050266">
    <property type="entry name" value="AB_hydrolase_sf"/>
</dbReference>
<dbReference type="EMBL" id="CP021781">
    <property type="protein sequence ID" value="AXA34199.1"/>
    <property type="molecule type" value="Genomic_DNA"/>
</dbReference>
<dbReference type="RefSeq" id="WP_112870377.1">
    <property type="nucleotide sequence ID" value="NZ_CP021781.1"/>
</dbReference>
<protein>
    <submittedName>
        <fullName evidence="3">Alpha/beta hydrolase</fullName>
    </submittedName>
</protein>